<sequence>MDFVLFLFSILPAMHRNVRFLCYPVGNTDSPNVKGISMLLRDLQSVVLYDEDEKFAGVRRHNSKLPLEINGTKIEIVDHNPSPLTSTEPTLRFIPPPTLRQATISFLGLGISTDMRLIKRYLGLYDFATKEAADKALKELSGLVARFSKES</sequence>
<dbReference type="Proteomes" id="UP001055811">
    <property type="component" value="Linkage Group LG03"/>
</dbReference>
<reference evidence="1 2" key="2">
    <citation type="journal article" date="2022" name="Mol. Ecol. Resour.">
        <title>The genomes of chicory, endive, great burdock and yacon provide insights into Asteraceae paleo-polyploidization history and plant inulin production.</title>
        <authorList>
            <person name="Fan W."/>
            <person name="Wang S."/>
            <person name="Wang H."/>
            <person name="Wang A."/>
            <person name="Jiang F."/>
            <person name="Liu H."/>
            <person name="Zhao H."/>
            <person name="Xu D."/>
            <person name="Zhang Y."/>
        </authorList>
    </citation>
    <scope>NUCLEOTIDE SEQUENCE [LARGE SCALE GENOMIC DNA]</scope>
    <source>
        <strain evidence="2">cv. Punajuju</strain>
        <tissue evidence="1">Leaves</tissue>
    </source>
</reference>
<comment type="caution">
    <text evidence="1">The sequence shown here is derived from an EMBL/GenBank/DDBJ whole genome shotgun (WGS) entry which is preliminary data.</text>
</comment>
<name>A0ACB9F7G8_CICIN</name>
<evidence type="ECO:0000313" key="1">
    <source>
        <dbReference type="EMBL" id="KAI3767288.1"/>
    </source>
</evidence>
<accession>A0ACB9F7G8</accession>
<proteinExistence type="predicted"/>
<protein>
    <submittedName>
        <fullName evidence="1">Uncharacterized protein</fullName>
    </submittedName>
</protein>
<dbReference type="EMBL" id="CM042011">
    <property type="protein sequence ID" value="KAI3767288.1"/>
    <property type="molecule type" value="Genomic_DNA"/>
</dbReference>
<keyword evidence="2" id="KW-1185">Reference proteome</keyword>
<reference evidence="2" key="1">
    <citation type="journal article" date="2022" name="Mol. Ecol. Resour.">
        <title>The genomes of chicory, endive, great burdock and yacon provide insights into Asteraceae palaeo-polyploidization history and plant inulin production.</title>
        <authorList>
            <person name="Fan W."/>
            <person name="Wang S."/>
            <person name="Wang H."/>
            <person name="Wang A."/>
            <person name="Jiang F."/>
            <person name="Liu H."/>
            <person name="Zhao H."/>
            <person name="Xu D."/>
            <person name="Zhang Y."/>
        </authorList>
    </citation>
    <scope>NUCLEOTIDE SEQUENCE [LARGE SCALE GENOMIC DNA]</scope>
    <source>
        <strain evidence="2">cv. Punajuju</strain>
    </source>
</reference>
<organism evidence="1 2">
    <name type="scientific">Cichorium intybus</name>
    <name type="common">Chicory</name>
    <dbReference type="NCBI Taxonomy" id="13427"/>
    <lineage>
        <taxon>Eukaryota</taxon>
        <taxon>Viridiplantae</taxon>
        <taxon>Streptophyta</taxon>
        <taxon>Embryophyta</taxon>
        <taxon>Tracheophyta</taxon>
        <taxon>Spermatophyta</taxon>
        <taxon>Magnoliopsida</taxon>
        <taxon>eudicotyledons</taxon>
        <taxon>Gunneridae</taxon>
        <taxon>Pentapetalae</taxon>
        <taxon>asterids</taxon>
        <taxon>campanulids</taxon>
        <taxon>Asterales</taxon>
        <taxon>Asteraceae</taxon>
        <taxon>Cichorioideae</taxon>
        <taxon>Cichorieae</taxon>
        <taxon>Cichoriinae</taxon>
        <taxon>Cichorium</taxon>
    </lineage>
</organism>
<gene>
    <name evidence="1" type="ORF">L2E82_17381</name>
</gene>
<evidence type="ECO:0000313" key="2">
    <source>
        <dbReference type="Proteomes" id="UP001055811"/>
    </source>
</evidence>